<sequence>MKTKKKIKTSLHLNIFISKEFVYKYKTKLTAIIVFATYLK</sequence>
<organism evidence="1 2">
    <name type="scientific">Flavobacterium saliperosum S13</name>
    <dbReference type="NCBI Taxonomy" id="1341155"/>
    <lineage>
        <taxon>Bacteria</taxon>
        <taxon>Pseudomonadati</taxon>
        <taxon>Bacteroidota</taxon>
        <taxon>Flavobacteriia</taxon>
        <taxon>Flavobacteriales</taxon>
        <taxon>Flavobacteriaceae</taxon>
        <taxon>Flavobacterium</taxon>
    </lineage>
</organism>
<protein>
    <submittedName>
        <fullName evidence="1">Uncharacterized protein</fullName>
    </submittedName>
</protein>
<evidence type="ECO:0000313" key="1">
    <source>
        <dbReference type="EMBL" id="ESU28006.1"/>
    </source>
</evidence>
<name>A0ABN0QJN0_9FLAO</name>
<comment type="caution">
    <text evidence="1">The sequence shown here is derived from an EMBL/GenBank/DDBJ whole genome shotgun (WGS) entry which is preliminary data.</text>
</comment>
<proteinExistence type="predicted"/>
<keyword evidence="2" id="KW-1185">Reference proteome</keyword>
<reference evidence="1 2" key="1">
    <citation type="submission" date="2013-08" db="EMBL/GenBank/DDBJ databases">
        <title>Flavobacterium saliperosum type strain genome sequencing.</title>
        <authorList>
            <person name="Lee K."/>
            <person name="Yi H."/>
            <person name="Park S."/>
            <person name="Chun J."/>
        </authorList>
    </citation>
    <scope>NUCLEOTIDE SEQUENCE [LARGE SCALE GENOMIC DNA]</scope>
    <source>
        <strain evidence="1 2">S13</strain>
    </source>
</reference>
<dbReference type="Proteomes" id="UP000018234">
    <property type="component" value="Unassembled WGS sequence"/>
</dbReference>
<evidence type="ECO:0000313" key="2">
    <source>
        <dbReference type="Proteomes" id="UP000018234"/>
    </source>
</evidence>
<gene>
    <name evidence="1" type="ORF">FSS13T_04940</name>
</gene>
<accession>A0ABN0QJN0</accession>
<dbReference type="EMBL" id="AVFO01000002">
    <property type="protein sequence ID" value="ESU28006.1"/>
    <property type="molecule type" value="Genomic_DNA"/>
</dbReference>